<comment type="subcellular location">
    <subcellularLocation>
        <location evidence="7">Cytoplasm</location>
        <location evidence="7">Nucleoid</location>
    </subcellularLocation>
</comment>
<accession>A0A3E2BL23</accession>
<dbReference type="Proteomes" id="UP000257323">
    <property type="component" value="Unassembled WGS sequence"/>
</dbReference>
<dbReference type="InterPro" id="IPR020603">
    <property type="entry name" value="MraZ_dom"/>
</dbReference>
<dbReference type="SUPFAM" id="SSF89447">
    <property type="entry name" value="AbrB/MazE/MraZ-like"/>
    <property type="match status" value="1"/>
</dbReference>
<keyword evidence="9" id="KW-0132">Cell division</keyword>
<dbReference type="AlphaFoldDB" id="A0A3E2BL23"/>
<evidence type="ECO:0000313" key="9">
    <source>
        <dbReference type="EMBL" id="RFT15440.1"/>
    </source>
</evidence>
<feature type="domain" description="SpoVT-AbrB" evidence="8">
    <location>
        <begin position="89"/>
        <end position="132"/>
    </location>
</feature>
<sequence length="160" mass="18293">MGKEAANNLLIGSYSARLDRSGRLKIPEKFRDIIEQSYGKDVFITSLTDEAVQLYPLAVWEQMTSIANEGALTLRPDVRRFLLRVNLKGSHHQIDAKGRVLISQTLREKARLNTEVEVIGLNNHLEIWNKEVLESIIEKRPLSEEDFENIARLVPRGKTE</sequence>
<evidence type="ECO:0000256" key="4">
    <source>
        <dbReference type="ARBA" id="ARBA00023015"/>
    </source>
</evidence>
<dbReference type="InterPro" id="IPR003444">
    <property type="entry name" value="MraZ"/>
</dbReference>
<evidence type="ECO:0000313" key="10">
    <source>
        <dbReference type="Proteomes" id="UP000257323"/>
    </source>
</evidence>
<dbReference type="GO" id="GO:0051301">
    <property type="term" value="P:cell division"/>
    <property type="evidence" value="ECO:0007669"/>
    <property type="project" value="UniProtKB-KW"/>
</dbReference>
<comment type="caution">
    <text evidence="9">The sequence shown here is derived from an EMBL/GenBank/DDBJ whole genome shotgun (WGS) entry which is preliminary data.</text>
</comment>
<gene>
    <name evidence="7" type="primary">mraZ</name>
    <name evidence="9" type="ORF">OP8BY_0330</name>
</gene>
<feature type="domain" description="SpoVT-AbrB" evidence="8">
    <location>
        <begin position="13"/>
        <end position="59"/>
    </location>
</feature>
<dbReference type="GO" id="GO:2000143">
    <property type="term" value="P:negative regulation of DNA-templated transcription initiation"/>
    <property type="evidence" value="ECO:0007669"/>
    <property type="project" value="TreeGrafter"/>
</dbReference>
<dbReference type="PROSITE" id="PS51740">
    <property type="entry name" value="SPOVT_ABRB"/>
    <property type="match status" value="2"/>
</dbReference>
<evidence type="ECO:0000259" key="8">
    <source>
        <dbReference type="PROSITE" id="PS51740"/>
    </source>
</evidence>
<dbReference type="GO" id="GO:0005737">
    <property type="term" value="C:cytoplasm"/>
    <property type="evidence" value="ECO:0007669"/>
    <property type="project" value="UniProtKB-UniRule"/>
</dbReference>
<dbReference type="Pfam" id="PF02381">
    <property type="entry name" value="MraZ"/>
    <property type="match status" value="2"/>
</dbReference>
<comment type="subunit">
    <text evidence="7">Forms oligomers.</text>
</comment>
<keyword evidence="2 7" id="KW-0963">Cytoplasm</keyword>
<evidence type="ECO:0000256" key="7">
    <source>
        <dbReference type="HAMAP-Rule" id="MF_01008"/>
    </source>
</evidence>
<dbReference type="GO" id="GO:0003700">
    <property type="term" value="F:DNA-binding transcription factor activity"/>
    <property type="evidence" value="ECO:0007669"/>
    <property type="project" value="UniProtKB-UniRule"/>
</dbReference>
<evidence type="ECO:0000256" key="3">
    <source>
        <dbReference type="ARBA" id="ARBA00022737"/>
    </source>
</evidence>
<keyword evidence="4 7" id="KW-0805">Transcription regulation</keyword>
<dbReference type="InterPro" id="IPR035644">
    <property type="entry name" value="MraZ_C"/>
</dbReference>
<dbReference type="GO" id="GO:0009295">
    <property type="term" value="C:nucleoid"/>
    <property type="evidence" value="ECO:0007669"/>
    <property type="project" value="UniProtKB-SubCell"/>
</dbReference>
<dbReference type="HAMAP" id="MF_01008">
    <property type="entry name" value="MraZ"/>
    <property type="match status" value="1"/>
</dbReference>
<dbReference type="InterPro" id="IPR007159">
    <property type="entry name" value="SpoVT-AbrB_dom"/>
</dbReference>
<dbReference type="InterPro" id="IPR037914">
    <property type="entry name" value="SpoVT-AbrB_sf"/>
</dbReference>
<name>A0A3E2BL23_9BACT</name>
<reference evidence="9 10" key="1">
    <citation type="submission" date="2018-08" db="EMBL/GenBank/DDBJ databases">
        <title>Genome analysis of the thermophilic bacterium of the candidate phylum Aminicenantes from deep subsurface aquifer revealed its physiology and ecological role.</title>
        <authorList>
            <person name="Kadnikov V.V."/>
            <person name="Mardanov A.V."/>
            <person name="Beletsky A.V."/>
            <person name="Karnachuk O.V."/>
            <person name="Ravin N.V."/>
        </authorList>
    </citation>
    <scope>NUCLEOTIDE SEQUENCE [LARGE SCALE GENOMIC DNA]</scope>
    <source>
        <strain evidence="9">BY38</strain>
    </source>
</reference>
<comment type="similarity">
    <text evidence="7">Belongs to the MraZ family.</text>
</comment>
<keyword evidence="9" id="KW-0131">Cell cycle</keyword>
<evidence type="ECO:0000256" key="6">
    <source>
        <dbReference type="ARBA" id="ARBA00023163"/>
    </source>
</evidence>
<organism evidence="9 10">
    <name type="scientific">Candidatus Saccharicenans subterraneus</name>
    <dbReference type="NCBI Taxonomy" id="2508984"/>
    <lineage>
        <taxon>Bacteria</taxon>
        <taxon>Candidatus Aminicenantota</taxon>
        <taxon>Candidatus Aminicenantia</taxon>
        <taxon>Candidatus Aminicenantales</taxon>
        <taxon>Candidatus Saccharicenantaceae</taxon>
        <taxon>Candidatus Saccharicenans</taxon>
    </lineage>
</organism>
<evidence type="ECO:0000256" key="5">
    <source>
        <dbReference type="ARBA" id="ARBA00023125"/>
    </source>
</evidence>
<dbReference type="Gene3D" id="3.40.1550.20">
    <property type="entry name" value="Transcriptional regulator MraZ domain"/>
    <property type="match status" value="1"/>
</dbReference>
<dbReference type="EMBL" id="QUAH01000009">
    <property type="protein sequence ID" value="RFT15440.1"/>
    <property type="molecule type" value="Genomic_DNA"/>
</dbReference>
<dbReference type="CDD" id="cd16320">
    <property type="entry name" value="MraZ_N"/>
    <property type="match status" value="1"/>
</dbReference>
<proteinExistence type="inferred from homology"/>
<dbReference type="CDD" id="cd16321">
    <property type="entry name" value="MraZ_C"/>
    <property type="match status" value="1"/>
</dbReference>
<dbReference type="PANTHER" id="PTHR34701">
    <property type="entry name" value="TRANSCRIPTIONAL REGULATOR MRAZ"/>
    <property type="match status" value="1"/>
</dbReference>
<evidence type="ECO:0000256" key="1">
    <source>
        <dbReference type="ARBA" id="ARBA00013860"/>
    </source>
</evidence>
<keyword evidence="5 7" id="KW-0238">DNA-binding</keyword>
<keyword evidence="3" id="KW-0677">Repeat</keyword>
<protein>
    <recommendedName>
        <fullName evidence="1 7">Transcriptional regulator MraZ</fullName>
    </recommendedName>
</protein>
<evidence type="ECO:0000256" key="2">
    <source>
        <dbReference type="ARBA" id="ARBA00022490"/>
    </source>
</evidence>
<dbReference type="PANTHER" id="PTHR34701:SF1">
    <property type="entry name" value="TRANSCRIPTIONAL REGULATOR MRAZ"/>
    <property type="match status" value="1"/>
</dbReference>
<keyword evidence="6 7" id="KW-0804">Transcription</keyword>
<dbReference type="InterPro" id="IPR038619">
    <property type="entry name" value="MraZ_sf"/>
</dbReference>
<dbReference type="GO" id="GO:0000976">
    <property type="term" value="F:transcription cis-regulatory region binding"/>
    <property type="evidence" value="ECO:0007669"/>
    <property type="project" value="TreeGrafter"/>
</dbReference>
<dbReference type="InterPro" id="IPR035642">
    <property type="entry name" value="MraZ_N"/>
</dbReference>